<feature type="domain" description="DUF3492" evidence="1">
    <location>
        <begin position="3"/>
        <end position="87"/>
    </location>
</feature>
<dbReference type="GO" id="GO:0016740">
    <property type="term" value="F:transferase activity"/>
    <property type="evidence" value="ECO:0007669"/>
    <property type="project" value="UniProtKB-KW"/>
</dbReference>
<accession>T1BP72</accession>
<dbReference type="InterPro" id="IPR022622">
    <property type="entry name" value="DUF3492"/>
</dbReference>
<comment type="caution">
    <text evidence="2">The sequence shown here is derived from an EMBL/GenBank/DDBJ whole genome shotgun (WGS) entry which is preliminary data.</text>
</comment>
<organism evidence="2">
    <name type="scientific">mine drainage metagenome</name>
    <dbReference type="NCBI Taxonomy" id="410659"/>
    <lineage>
        <taxon>unclassified sequences</taxon>
        <taxon>metagenomes</taxon>
        <taxon>ecological metagenomes</taxon>
    </lineage>
</organism>
<dbReference type="AlphaFoldDB" id="T1BP72"/>
<dbReference type="Pfam" id="PF11997">
    <property type="entry name" value="DUF3492"/>
    <property type="match status" value="1"/>
</dbReference>
<protein>
    <submittedName>
        <fullName evidence="2">Glycosyl transferase, group 1</fullName>
    </submittedName>
</protein>
<dbReference type="InterPro" id="IPR047691">
    <property type="entry name" value="PelF-like"/>
</dbReference>
<reference evidence="2" key="2">
    <citation type="journal article" date="2014" name="ISME J.">
        <title>Microbial stratification in low pH oxic and suboxic macroscopic growths along an acid mine drainage.</title>
        <authorList>
            <person name="Mendez-Garcia C."/>
            <person name="Mesa V."/>
            <person name="Sprenger R.R."/>
            <person name="Richter M."/>
            <person name="Diez M.S."/>
            <person name="Solano J."/>
            <person name="Bargiela R."/>
            <person name="Golyshina O.V."/>
            <person name="Manteca A."/>
            <person name="Ramos J.L."/>
            <person name="Gallego J.R."/>
            <person name="Llorente I."/>
            <person name="Martins Dos Santos V.A."/>
            <person name="Jensen O.N."/>
            <person name="Pelaez A.I."/>
            <person name="Sanchez J."/>
            <person name="Ferrer M."/>
        </authorList>
    </citation>
    <scope>NUCLEOTIDE SEQUENCE</scope>
</reference>
<evidence type="ECO:0000313" key="2">
    <source>
        <dbReference type="EMBL" id="EQD70383.1"/>
    </source>
</evidence>
<reference evidence="2" key="1">
    <citation type="submission" date="2013-08" db="EMBL/GenBank/DDBJ databases">
        <authorList>
            <person name="Mendez C."/>
            <person name="Richter M."/>
            <person name="Ferrer M."/>
            <person name="Sanchez J."/>
        </authorList>
    </citation>
    <scope>NUCLEOTIDE SEQUENCE</scope>
</reference>
<feature type="non-terminal residue" evidence="2">
    <location>
        <position position="171"/>
    </location>
</feature>
<gene>
    <name evidence="2" type="ORF">B1A_06316</name>
</gene>
<dbReference type="NCBIfam" id="NF038011">
    <property type="entry name" value="PelF"/>
    <property type="match status" value="1"/>
</dbReference>
<sequence>MTSQRPLILTEHGLYTRERKIEIALAQWIGSGNARDDMTIRPINTTVKGFWMRIFEQLGRIVYHYSDHIITLFEGNRRIQVRDGAPVEKTRVIPNGIRIPESQEGISGRSDMDGPLSVALIGRVVPIKDIKTFIQACRIVRDQLPDVLFLVMGPLNQDPEYVTECQDLVSI</sequence>
<name>T1BP72_9ZZZZ</name>
<dbReference type="SUPFAM" id="SSF53756">
    <property type="entry name" value="UDP-Glycosyltransferase/glycogen phosphorylase"/>
    <property type="match status" value="1"/>
</dbReference>
<evidence type="ECO:0000259" key="1">
    <source>
        <dbReference type="Pfam" id="PF11997"/>
    </source>
</evidence>
<proteinExistence type="predicted"/>
<dbReference type="Gene3D" id="3.40.50.2000">
    <property type="entry name" value="Glycogen Phosphorylase B"/>
    <property type="match status" value="2"/>
</dbReference>
<keyword evidence="2" id="KW-0808">Transferase</keyword>
<dbReference type="EMBL" id="AUZX01004595">
    <property type="protein sequence ID" value="EQD70383.1"/>
    <property type="molecule type" value="Genomic_DNA"/>
</dbReference>